<dbReference type="EMBL" id="DTAU01000007">
    <property type="protein sequence ID" value="HFQ78102.1"/>
    <property type="molecule type" value="Genomic_DNA"/>
</dbReference>
<evidence type="ECO:0000313" key="2">
    <source>
        <dbReference type="EMBL" id="HGT98353.1"/>
    </source>
</evidence>
<name>A0A7J3MXQ7_9CREN</name>
<reference evidence="2" key="1">
    <citation type="journal article" date="2020" name="mSystems">
        <title>Genome- and Community-Level Interaction Insights into Carbon Utilization and Element Cycling Functions of Hydrothermarchaeota in Hydrothermal Sediment.</title>
        <authorList>
            <person name="Zhou Z."/>
            <person name="Liu Y."/>
            <person name="Xu W."/>
            <person name="Pan J."/>
            <person name="Luo Z.H."/>
            <person name="Li M."/>
        </authorList>
    </citation>
    <scope>NUCLEOTIDE SEQUENCE [LARGE SCALE GENOMIC DNA]</scope>
    <source>
        <strain evidence="1">SpSt-629</strain>
        <strain evidence="2">SpSt-688</strain>
    </source>
</reference>
<dbReference type="InterPro" id="IPR023131">
    <property type="entry name" value="Mth639-like_dom_sf"/>
</dbReference>
<comment type="caution">
    <text evidence="2">The sequence shown here is derived from an EMBL/GenBank/DDBJ whole genome shotgun (WGS) entry which is preliminary data.</text>
</comment>
<dbReference type="Pfam" id="PF04027">
    <property type="entry name" value="DUF371"/>
    <property type="match status" value="1"/>
</dbReference>
<gene>
    <name evidence="1" type="ORF">ENT99_00165</name>
    <name evidence="2" type="ORF">ENU64_02850</name>
</gene>
<protein>
    <submittedName>
        <fullName evidence="2">DUF371 domain-containing protein</fullName>
    </submittedName>
</protein>
<dbReference type="PANTHER" id="PTHR40696">
    <property type="entry name" value="DUF371 FAMILY PROTEIN"/>
    <property type="match status" value="1"/>
</dbReference>
<dbReference type="EMBL" id="DTDH01000081">
    <property type="protein sequence ID" value="HGT98353.1"/>
    <property type="molecule type" value="Genomic_DNA"/>
</dbReference>
<dbReference type="InterPro" id="IPR007171">
    <property type="entry name" value="DUF371"/>
</dbReference>
<organism evidence="2">
    <name type="scientific">Ignisphaera aggregans</name>
    <dbReference type="NCBI Taxonomy" id="334771"/>
    <lineage>
        <taxon>Archaea</taxon>
        <taxon>Thermoproteota</taxon>
        <taxon>Thermoprotei</taxon>
        <taxon>Desulfurococcales</taxon>
        <taxon>Desulfurococcaceae</taxon>
        <taxon>Ignisphaera</taxon>
    </lineage>
</organism>
<evidence type="ECO:0000313" key="1">
    <source>
        <dbReference type="EMBL" id="HFQ78102.1"/>
    </source>
</evidence>
<accession>A0A7J3MXQ7</accession>
<dbReference type="AlphaFoldDB" id="A0A7J3MXQ7"/>
<dbReference type="PANTHER" id="PTHR40696:SF1">
    <property type="entry name" value="DUF371 DOMAIN-CONTAINING PROTEIN"/>
    <property type="match status" value="1"/>
</dbReference>
<dbReference type="Gene3D" id="2.60.120.630">
    <property type="entry name" value="mth639 domain like"/>
    <property type="match status" value="1"/>
</dbReference>
<sequence length="152" mass="17182">MNYISVYRDRVVAKGHKNIKALHPTTFELTKDDYLTERGDCIIGINLDKSASELDPRIRELLKKDTSIALIVLNVDNVTDIVVAQGNKNLVLNDPRKIVVRRSSYIDSATVAINANKGSKHIRRDLIERLKRQDTTLVVDIYVLDLETIGIL</sequence>
<proteinExistence type="predicted"/>